<dbReference type="AlphaFoldDB" id="A0A6U3Q7A5"/>
<gene>
    <name evidence="1" type="ORF">DSPE1174_LOCUS2159</name>
    <name evidence="2" type="ORF">DSPE1174_LOCUS2160</name>
</gene>
<sequence>MQKEIRHGVWILVHSKWSQRIQEWITDPSGWARFGGVVLAGTKKSENDKPQSIGLVSTYSVPKDCKTWNWLKKTMKTNMPNGVRDRLAHDLSATRALYAKRKTSLIFMGDFNATWNLASRCRKTPPSHEQIRHTRFWKNWSYSNNLTNVKDAKLPGAHTFSTNTAHGKCTDDKDFILAPPVLTAAIKNMAILRGVDPDRRAPSSSKHWPIVQY</sequence>
<name>A0A6U3Q7A5_9STRA</name>
<dbReference type="Gene3D" id="3.60.10.10">
    <property type="entry name" value="Endonuclease/exonuclease/phosphatase"/>
    <property type="match status" value="1"/>
</dbReference>
<accession>A0A6U3Q7A5</accession>
<reference evidence="2" key="1">
    <citation type="submission" date="2021-01" db="EMBL/GenBank/DDBJ databases">
        <authorList>
            <person name="Corre E."/>
            <person name="Pelletier E."/>
            <person name="Niang G."/>
            <person name="Scheremetjew M."/>
            <person name="Finn R."/>
            <person name="Kale V."/>
            <person name="Holt S."/>
            <person name="Cochrane G."/>
            <person name="Meng A."/>
            <person name="Brown T."/>
            <person name="Cohen L."/>
        </authorList>
    </citation>
    <scope>NUCLEOTIDE SEQUENCE</scope>
    <source>
        <strain evidence="2">CCMP1381</strain>
    </source>
</reference>
<proteinExistence type="predicted"/>
<evidence type="ECO:0000313" key="1">
    <source>
        <dbReference type="EMBL" id="CAD9374240.1"/>
    </source>
</evidence>
<dbReference type="SUPFAM" id="SSF56219">
    <property type="entry name" value="DNase I-like"/>
    <property type="match status" value="1"/>
</dbReference>
<dbReference type="EMBL" id="HBGS01004182">
    <property type="protein sequence ID" value="CAD9374240.1"/>
    <property type="molecule type" value="Transcribed_RNA"/>
</dbReference>
<dbReference type="EMBL" id="HBGS01004183">
    <property type="protein sequence ID" value="CAD9374241.1"/>
    <property type="molecule type" value="Transcribed_RNA"/>
</dbReference>
<protein>
    <recommendedName>
        <fullName evidence="3">Endonuclease/exonuclease/phosphatase domain-containing protein</fullName>
    </recommendedName>
</protein>
<organism evidence="2">
    <name type="scientific">Octactis speculum</name>
    <dbReference type="NCBI Taxonomy" id="3111310"/>
    <lineage>
        <taxon>Eukaryota</taxon>
        <taxon>Sar</taxon>
        <taxon>Stramenopiles</taxon>
        <taxon>Ochrophyta</taxon>
        <taxon>Dictyochophyceae</taxon>
        <taxon>Dictyochales</taxon>
        <taxon>Dictyochaceae</taxon>
        <taxon>Octactis</taxon>
    </lineage>
</organism>
<evidence type="ECO:0008006" key="3">
    <source>
        <dbReference type="Google" id="ProtNLM"/>
    </source>
</evidence>
<dbReference type="InterPro" id="IPR036691">
    <property type="entry name" value="Endo/exonu/phosph_ase_sf"/>
</dbReference>
<evidence type="ECO:0000313" key="2">
    <source>
        <dbReference type="EMBL" id="CAD9374241.1"/>
    </source>
</evidence>